<keyword evidence="3 7" id="KW-0997">Cell inner membrane</keyword>
<dbReference type="InterPro" id="IPR004681">
    <property type="entry name" value="TRAP_DctM"/>
</dbReference>
<evidence type="ECO:0000256" key="5">
    <source>
        <dbReference type="ARBA" id="ARBA00022989"/>
    </source>
</evidence>
<dbReference type="InterPro" id="IPR010656">
    <property type="entry name" value="DctM"/>
</dbReference>
<dbReference type="GO" id="GO:0005886">
    <property type="term" value="C:plasma membrane"/>
    <property type="evidence" value="ECO:0007669"/>
    <property type="project" value="UniProtKB-SubCell"/>
</dbReference>
<reference evidence="10" key="2">
    <citation type="submission" date="2014-11" db="EMBL/GenBank/DDBJ databases">
        <title>Draft genome sequence of Hydrogenophaga intermedia S1.</title>
        <authorList>
            <person name="Gan H.M."/>
            <person name="Chew T.H."/>
            <person name="Stolz A."/>
        </authorList>
    </citation>
    <scope>NUCLEOTIDE SEQUENCE [LARGE SCALE GENOMIC DNA]</scope>
    <source>
        <strain evidence="10">S1</strain>
    </source>
</reference>
<evidence type="ECO:0000256" key="1">
    <source>
        <dbReference type="ARBA" id="ARBA00004429"/>
    </source>
</evidence>
<protein>
    <recommendedName>
        <fullName evidence="7">TRAP transporter large permease protein</fullName>
    </recommendedName>
</protein>
<dbReference type="PIRSF" id="PIRSF006066">
    <property type="entry name" value="HI0050"/>
    <property type="match status" value="1"/>
</dbReference>
<evidence type="ECO:0000256" key="6">
    <source>
        <dbReference type="ARBA" id="ARBA00023136"/>
    </source>
</evidence>
<comment type="function">
    <text evidence="7">Part of the tripartite ATP-independent periplasmic (TRAP) transport system.</text>
</comment>
<evidence type="ECO:0000313" key="10">
    <source>
        <dbReference type="Proteomes" id="UP000028878"/>
    </source>
</evidence>
<sequence>MSSTTIILFGFVGLFALILLQVPIGVAMMISGAAGFAAIVGVQPALSMFGGEVASSFASADLALIPIFLLMGNFASAAGLSTDLYRLADAFVGHRRGGLALATLGGCAGFGALCGSSLATVGTMHRVAYPEMLARGYPPHFAAGTIAVGGTLGILVPPSIILVVYSVLAETFVIDLYIAALLPALMAVLFYGVAVVVYGLFRRDAMPAGPRLRWAERLVAVRQSLFVIALAGLVIGGIYAGIFTALEAASVGAVLSFSAYLLRRGWQRAEVFKLIGDTASVTGMIYVMVIGASAFNYFVTVSGVADLFMAAVNATSLPPWGVIAMILVVYIVLGAFFDEVATMLITLPFVLPLIISWGYDPLWWGIVNVTVIMIGLFCPPIGLNVMVMHGLVRNVPLRRMYVGVLPFLLADFLRLGLLVAFPLIATWLPTAMR</sequence>
<accession>A0A1L1PPH8</accession>
<dbReference type="RefSeq" id="WP_009519481.1">
    <property type="nucleotide sequence ID" value="NZ_CCAE010000049.1"/>
</dbReference>
<feature type="transmembrane region" description="Helical" evidence="7">
    <location>
        <begin position="60"/>
        <end position="79"/>
    </location>
</feature>
<keyword evidence="4 7" id="KW-0812">Transmembrane</keyword>
<evidence type="ECO:0000256" key="2">
    <source>
        <dbReference type="ARBA" id="ARBA00022475"/>
    </source>
</evidence>
<feature type="transmembrane region" description="Helical" evidence="7">
    <location>
        <begin position="340"/>
        <end position="359"/>
    </location>
</feature>
<dbReference type="Pfam" id="PF06808">
    <property type="entry name" value="DctM"/>
    <property type="match status" value="1"/>
</dbReference>
<keyword evidence="7" id="KW-0813">Transport</keyword>
<evidence type="ECO:0000259" key="8">
    <source>
        <dbReference type="Pfam" id="PF06808"/>
    </source>
</evidence>
<feature type="transmembrane region" description="Helical" evidence="7">
    <location>
        <begin position="274"/>
        <end position="295"/>
    </location>
</feature>
<proteinExistence type="inferred from homology"/>
<dbReference type="NCBIfam" id="TIGR00786">
    <property type="entry name" value="dctM"/>
    <property type="match status" value="1"/>
</dbReference>
<keyword evidence="10" id="KW-1185">Reference proteome</keyword>
<dbReference type="GO" id="GO:0022857">
    <property type="term" value="F:transmembrane transporter activity"/>
    <property type="evidence" value="ECO:0007669"/>
    <property type="project" value="UniProtKB-UniRule"/>
</dbReference>
<dbReference type="Proteomes" id="UP000028878">
    <property type="component" value="Unassembled WGS sequence"/>
</dbReference>
<feature type="transmembrane region" description="Helical" evidence="7">
    <location>
        <begin position="400"/>
        <end position="428"/>
    </location>
</feature>
<feature type="transmembrane region" description="Helical" evidence="7">
    <location>
        <begin position="6"/>
        <end position="39"/>
    </location>
</feature>
<evidence type="ECO:0000256" key="4">
    <source>
        <dbReference type="ARBA" id="ARBA00022692"/>
    </source>
</evidence>
<dbReference type="EMBL" id="CCAE010000049">
    <property type="protein sequence ID" value="CDN89673.1"/>
    <property type="molecule type" value="Genomic_DNA"/>
</dbReference>
<evidence type="ECO:0000313" key="9">
    <source>
        <dbReference type="EMBL" id="CDN89673.1"/>
    </source>
</evidence>
<name>A0A1L1PPH8_HYDIT</name>
<feature type="transmembrane region" description="Helical" evidence="7">
    <location>
        <begin position="307"/>
        <end position="333"/>
    </location>
</feature>
<feature type="domain" description="TRAP C4-dicarboxylate transport system permease DctM subunit" evidence="8">
    <location>
        <begin position="11"/>
        <end position="423"/>
    </location>
</feature>
<keyword evidence="5 7" id="KW-1133">Transmembrane helix</keyword>
<feature type="transmembrane region" description="Helical" evidence="7">
    <location>
        <begin position="177"/>
        <end position="201"/>
    </location>
</feature>
<keyword evidence="2" id="KW-1003">Cell membrane</keyword>
<keyword evidence="6 7" id="KW-0472">Membrane</keyword>
<comment type="subunit">
    <text evidence="7">The complex comprises the extracytoplasmic solute receptor protein and the two transmembrane proteins.</text>
</comment>
<feature type="transmembrane region" description="Helical" evidence="7">
    <location>
        <begin position="141"/>
        <end position="165"/>
    </location>
</feature>
<dbReference type="PANTHER" id="PTHR33362:SF5">
    <property type="entry name" value="C4-DICARBOXYLATE TRAP TRANSPORTER LARGE PERMEASE PROTEIN DCTM"/>
    <property type="match status" value="1"/>
</dbReference>
<feature type="transmembrane region" description="Helical" evidence="7">
    <location>
        <begin position="99"/>
        <end position="121"/>
    </location>
</feature>
<comment type="subcellular location">
    <subcellularLocation>
        <location evidence="1 7">Cell inner membrane</location>
        <topology evidence="1 7">Multi-pass membrane protein</topology>
    </subcellularLocation>
</comment>
<comment type="similarity">
    <text evidence="7">Belongs to the TRAP transporter large permease family.</text>
</comment>
<reference evidence="10" key="1">
    <citation type="submission" date="2014-02" db="EMBL/GenBank/DDBJ databases">
        <authorList>
            <person name="Gan H."/>
        </authorList>
    </citation>
    <scope>NUCLEOTIDE SEQUENCE [LARGE SCALE GENOMIC DNA]</scope>
    <source>
        <strain evidence="10">S1</strain>
    </source>
</reference>
<evidence type="ECO:0000256" key="7">
    <source>
        <dbReference type="RuleBase" id="RU369079"/>
    </source>
</evidence>
<feature type="transmembrane region" description="Helical" evidence="7">
    <location>
        <begin position="221"/>
        <end position="239"/>
    </location>
</feature>
<evidence type="ECO:0000256" key="3">
    <source>
        <dbReference type="ARBA" id="ARBA00022519"/>
    </source>
</evidence>
<dbReference type="AlphaFoldDB" id="A0A1L1PPH8"/>
<gene>
    <name evidence="9" type="ORF">BN948_04112</name>
</gene>
<feature type="transmembrane region" description="Helical" evidence="7">
    <location>
        <begin position="245"/>
        <end position="262"/>
    </location>
</feature>
<organism evidence="9 10">
    <name type="scientific">Hydrogenophaga intermedia</name>
    <dbReference type="NCBI Taxonomy" id="65786"/>
    <lineage>
        <taxon>Bacteria</taxon>
        <taxon>Pseudomonadati</taxon>
        <taxon>Pseudomonadota</taxon>
        <taxon>Betaproteobacteria</taxon>
        <taxon>Burkholderiales</taxon>
        <taxon>Comamonadaceae</taxon>
        <taxon>Hydrogenophaga</taxon>
    </lineage>
</organism>
<feature type="transmembrane region" description="Helical" evidence="7">
    <location>
        <begin position="365"/>
        <end position="388"/>
    </location>
</feature>
<dbReference type="PANTHER" id="PTHR33362">
    <property type="entry name" value="SIALIC ACID TRAP TRANSPORTER PERMEASE PROTEIN SIAT-RELATED"/>
    <property type="match status" value="1"/>
</dbReference>